<evidence type="ECO:0000256" key="12">
    <source>
        <dbReference type="ARBA" id="ARBA00032593"/>
    </source>
</evidence>
<comment type="subunit">
    <text evidence="3">Homodimer.</text>
</comment>
<name>A0ABS9TPR8_9PSEU</name>
<evidence type="ECO:0000313" key="15">
    <source>
        <dbReference type="Proteomes" id="UP001299970"/>
    </source>
</evidence>
<keyword evidence="5" id="KW-0678">Repressor</keyword>
<evidence type="ECO:0000259" key="13">
    <source>
        <dbReference type="PROSITE" id="PS50944"/>
    </source>
</evidence>
<evidence type="ECO:0000256" key="1">
    <source>
        <dbReference type="ARBA" id="ARBA00004496"/>
    </source>
</evidence>
<dbReference type="SUPFAM" id="SSF47979">
    <property type="entry name" value="Iron-dependent repressor protein, dimerization domain"/>
    <property type="match status" value="1"/>
</dbReference>
<dbReference type="RefSeq" id="WP_241041355.1">
    <property type="nucleotide sequence ID" value="NZ_BAAAJF010000050.1"/>
</dbReference>
<dbReference type="SMART" id="SM00529">
    <property type="entry name" value="HTH_DTXR"/>
    <property type="match status" value="1"/>
</dbReference>
<evidence type="ECO:0000256" key="9">
    <source>
        <dbReference type="ARBA" id="ARBA00023159"/>
    </source>
</evidence>
<evidence type="ECO:0000256" key="7">
    <source>
        <dbReference type="ARBA" id="ARBA00023015"/>
    </source>
</evidence>
<dbReference type="Gene3D" id="1.10.60.10">
    <property type="entry name" value="Iron dependent repressor, metal binding and dimerisation domain"/>
    <property type="match status" value="1"/>
</dbReference>
<dbReference type="PROSITE" id="PS50944">
    <property type="entry name" value="HTH_DTXR"/>
    <property type="match status" value="1"/>
</dbReference>
<evidence type="ECO:0000256" key="3">
    <source>
        <dbReference type="ARBA" id="ARBA00011738"/>
    </source>
</evidence>
<keyword evidence="10" id="KW-0804">Transcription</keyword>
<dbReference type="InterPro" id="IPR022689">
    <property type="entry name" value="Iron_dep_repressor"/>
</dbReference>
<evidence type="ECO:0000256" key="8">
    <source>
        <dbReference type="ARBA" id="ARBA00023125"/>
    </source>
</evidence>
<proteinExistence type="inferred from homology"/>
<evidence type="ECO:0000256" key="5">
    <source>
        <dbReference type="ARBA" id="ARBA00022491"/>
    </source>
</evidence>
<organism evidence="14 15">
    <name type="scientific">Pseudonocardia alaniniphila</name>
    <dbReference type="NCBI Taxonomy" id="75291"/>
    <lineage>
        <taxon>Bacteria</taxon>
        <taxon>Bacillati</taxon>
        <taxon>Actinomycetota</taxon>
        <taxon>Actinomycetes</taxon>
        <taxon>Pseudonocardiales</taxon>
        <taxon>Pseudonocardiaceae</taxon>
        <taxon>Pseudonocardia</taxon>
    </lineage>
</organism>
<accession>A0ABS9TPR8</accession>
<dbReference type="InterPro" id="IPR050536">
    <property type="entry name" value="DtxR_MntR_Metal-Reg"/>
</dbReference>
<dbReference type="InterPro" id="IPR008988">
    <property type="entry name" value="Transcriptional_repressor_C"/>
</dbReference>
<evidence type="ECO:0000256" key="10">
    <source>
        <dbReference type="ARBA" id="ARBA00023163"/>
    </source>
</evidence>
<dbReference type="Gene3D" id="1.10.10.10">
    <property type="entry name" value="Winged helix-like DNA-binding domain superfamily/Winged helix DNA-binding domain"/>
    <property type="match status" value="1"/>
</dbReference>
<dbReference type="InterPro" id="IPR007167">
    <property type="entry name" value="Fe-transptr_FeoA-like"/>
</dbReference>
<comment type="similarity">
    <text evidence="2">Belongs to the DtxR/MntR family.</text>
</comment>
<dbReference type="Proteomes" id="UP001299970">
    <property type="component" value="Unassembled WGS sequence"/>
</dbReference>
<dbReference type="EMBL" id="JAKXMK010000033">
    <property type="protein sequence ID" value="MCH6170549.1"/>
    <property type="molecule type" value="Genomic_DNA"/>
</dbReference>
<gene>
    <name evidence="14" type="ORF">MMF94_33010</name>
</gene>
<comment type="caution">
    <text evidence="14">The sequence shown here is derived from an EMBL/GenBank/DDBJ whole genome shotgun (WGS) entry which is preliminary data.</text>
</comment>
<dbReference type="PANTHER" id="PTHR33238">
    <property type="entry name" value="IRON (METAL) DEPENDENT REPRESSOR, DTXR FAMILY"/>
    <property type="match status" value="1"/>
</dbReference>
<dbReference type="InterPro" id="IPR036421">
    <property type="entry name" value="Fe_dep_repressor_sf"/>
</dbReference>
<protein>
    <recommendedName>
        <fullName evidence="12">Manganese transport regulator</fullName>
    </recommendedName>
</protein>
<dbReference type="SMART" id="SM00899">
    <property type="entry name" value="FeoA"/>
    <property type="match status" value="1"/>
</dbReference>
<reference evidence="14 15" key="1">
    <citation type="submission" date="2022-03" db="EMBL/GenBank/DDBJ databases">
        <title>Pseudonocardia alaer sp. nov., a novel actinomycete isolated from reed forest soil.</title>
        <authorList>
            <person name="Wang L."/>
        </authorList>
    </citation>
    <scope>NUCLEOTIDE SEQUENCE [LARGE SCALE GENOMIC DNA]</scope>
    <source>
        <strain evidence="14 15">Y-16303</strain>
    </source>
</reference>
<dbReference type="SUPFAM" id="SSF50037">
    <property type="entry name" value="C-terminal domain of transcriptional repressors"/>
    <property type="match status" value="1"/>
</dbReference>
<dbReference type="Pfam" id="PF04023">
    <property type="entry name" value="FeoA"/>
    <property type="match status" value="1"/>
</dbReference>
<dbReference type="SUPFAM" id="SSF46785">
    <property type="entry name" value="Winged helix' DNA-binding domain"/>
    <property type="match status" value="1"/>
</dbReference>
<evidence type="ECO:0000256" key="6">
    <source>
        <dbReference type="ARBA" id="ARBA00023004"/>
    </source>
</evidence>
<dbReference type="InterPro" id="IPR022687">
    <property type="entry name" value="HTH_DTXR"/>
</dbReference>
<dbReference type="Gene3D" id="2.30.30.90">
    <property type="match status" value="1"/>
</dbReference>
<keyword evidence="6" id="KW-0408">Iron</keyword>
<evidence type="ECO:0000256" key="2">
    <source>
        <dbReference type="ARBA" id="ARBA00007871"/>
    </source>
</evidence>
<keyword evidence="9" id="KW-0010">Activator</keyword>
<evidence type="ECO:0000256" key="11">
    <source>
        <dbReference type="ARBA" id="ARBA00023211"/>
    </source>
</evidence>
<sequence>MVTMSRATEDYLKAIYHLAHREGPVTTGQLAHELHVSSPSVSSMVKRLEDGELITRPDHRSLQLTASGERAALRVVRRHRLLETFLARTLGVPWDEVHAEAELLEHALSERLEERIDAALGHPTHDPHGDPIPPREGPHEENWGEALSTVPAGRRFLVERVSDRDSAALRYLGDLGVVPGVVVGVEEQAPFGGPRWVRIGDERHPLGDPLTRLVHGHVVDESPGVEVPQS</sequence>
<keyword evidence="7" id="KW-0805">Transcription regulation</keyword>
<dbReference type="PANTHER" id="PTHR33238:SF11">
    <property type="entry name" value="TRANSCRIPTIONAL REGULATOR MNTR"/>
    <property type="match status" value="1"/>
</dbReference>
<keyword evidence="8" id="KW-0238">DNA-binding</keyword>
<dbReference type="Pfam" id="PF01325">
    <property type="entry name" value="Fe_dep_repress"/>
    <property type="match status" value="1"/>
</dbReference>
<evidence type="ECO:0000313" key="14">
    <source>
        <dbReference type="EMBL" id="MCH6170549.1"/>
    </source>
</evidence>
<keyword evidence="15" id="KW-1185">Reference proteome</keyword>
<feature type="domain" description="HTH dtxR-type" evidence="13">
    <location>
        <begin position="4"/>
        <end position="65"/>
    </location>
</feature>
<dbReference type="InterPro" id="IPR001367">
    <property type="entry name" value="Fe_dep_repressor"/>
</dbReference>
<dbReference type="InterPro" id="IPR036390">
    <property type="entry name" value="WH_DNA-bd_sf"/>
</dbReference>
<keyword evidence="4" id="KW-0963">Cytoplasm</keyword>
<dbReference type="Pfam" id="PF02742">
    <property type="entry name" value="Fe_dep_repr_C"/>
    <property type="match status" value="1"/>
</dbReference>
<keyword evidence="11" id="KW-0464">Manganese</keyword>
<dbReference type="InterPro" id="IPR036388">
    <property type="entry name" value="WH-like_DNA-bd_sf"/>
</dbReference>
<comment type="subcellular location">
    <subcellularLocation>
        <location evidence="1">Cytoplasm</location>
    </subcellularLocation>
</comment>
<evidence type="ECO:0000256" key="4">
    <source>
        <dbReference type="ARBA" id="ARBA00022490"/>
    </source>
</evidence>
<dbReference type="InterPro" id="IPR038157">
    <property type="entry name" value="FeoA_core_dom"/>
</dbReference>